<dbReference type="Proteomes" id="UP001196413">
    <property type="component" value="Unassembled WGS sequence"/>
</dbReference>
<evidence type="ECO:0000313" key="3">
    <source>
        <dbReference type="Proteomes" id="UP001196413"/>
    </source>
</evidence>
<sequence length="92" mass="10553">MAAVKQTTRSQGKKRKFSKQLAPSGSIHATRESNSTHIWRETPEKAAVKQTTKRRRNKNGRAVNLLEEQLYLQVRENGEGVLKKKSRTPHKM</sequence>
<evidence type="ECO:0000256" key="1">
    <source>
        <dbReference type="SAM" id="MobiDB-lite"/>
    </source>
</evidence>
<reference evidence="2" key="1">
    <citation type="submission" date="2021-06" db="EMBL/GenBank/DDBJ databases">
        <title>Parelaphostrongylus tenuis whole genome reference sequence.</title>
        <authorList>
            <person name="Garwood T.J."/>
            <person name="Larsen P.A."/>
            <person name="Fountain-Jones N.M."/>
            <person name="Garbe J.R."/>
            <person name="Macchietto M.G."/>
            <person name="Kania S.A."/>
            <person name="Gerhold R.W."/>
            <person name="Richards J.E."/>
            <person name="Wolf T.M."/>
        </authorList>
    </citation>
    <scope>NUCLEOTIDE SEQUENCE</scope>
    <source>
        <strain evidence="2">MNPRO001-30</strain>
        <tissue evidence="2">Meninges</tissue>
    </source>
</reference>
<organism evidence="2 3">
    <name type="scientific">Parelaphostrongylus tenuis</name>
    <name type="common">Meningeal worm</name>
    <dbReference type="NCBI Taxonomy" id="148309"/>
    <lineage>
        <taxon>Eukaryota</taxon>
        <taxon>Metazoa</taxon>
        <taxon>Ecdysozoa</taxon>
        <taxon>Nematoda</taxon>
        <taxon>Chromadorea</taxon>
        <taxon>Rhabditida</taxon>
        <taxon>Rhabditina</taxon>
        <taxon>Rhabditomorpha</taxon>
        <taxon>Strongyloidea</taxon>
        <taxon>Metastrongylidae</taxon>
        <taxon>Parelaphostrongylus</taxon>
    </lineage>
</organism>
<protein>
    <submittedName>
        <fullName evidence="2">Uncharacterized protein</fullName>
    </submittedName>
</protein>
<name>A0AAD5WM09_PARTN</name>
<keyword evidence="3" id="KW-1185">Reference proteome</keyword>
<proteinExistence type="predicted"/>
<accession>A0AAD5WM09</accession>
<feature type="compositionally biased region" description="Polar residues" evidence="1">
    <location>
        <begin position="1"/>
        <end position="10"/>
    </location>
</feature>
<gene>
    <name evidence="2" type="ORF">KIN20_037395</name>
</gene>
<dbReference type="AlphaFoldDB" id="A0AAD5WM09"/>
<evidence type="ECO:0000313" key="2">
    <source>
        <dbReference type="EMBL" id="KAJ1374661.1"/>
    </source>
</evidence>
<feature type="region of interest" description="Disordered" evidence="1">
    <location>
        <begin position="1"/>
        <end position="39"/>
    </location>
</feature>
<comment type="caution">
    <text evidence="2">The sequence shown here is derived from an EMBL/GenBank/DDBJ whole genome shotgun (WGS) entry which is preliminary data.</text>
</comment>
<dbReference type="EMBL" id="JAHQIW010007477">
    <property type="protein sequence ID" value="KAJ1374661.1"/>
    <property type="molecule type" value="Genomic_DNA"/>
</dbReference>